<dbReference type="PANTHER" id="PTHR24177:SF463">
    <property type="entry name" value="OS09G0331600 PROTEIN"/>
    <property type="match status" value="1"/>
</dbReference>
<keyword evidence="1" id="KW-0812">Transmembrane</keyword>
<comment type="caution">
    <text evidence="3">The sequence shown here is derived from an EMBL/GenBank/DDBJ whole genome shotgun (WGS) entry which is preliminary data.</text>
</comment>
<evidence type="ECO:0000256" key="1">
    <source>
        <dbReference type="SAM" id="Phobius"/>
    </source>
</evidence>
<dbReference type="Proteomes" id="UP000516437">
    <property type="component" value="Unassembled WGS sequence"/>
</dbReference>
<feature type="domain" description="PGG" evidence="2">
    <location>
        <begin position="15"/>
        <end position="83"/>
    </location>
</feature>
<dbReference type="AlphaFoldDB" id="A0A6A1UMU5"/>
<evidence type="ECO:0000313" key="4">
    <source>
        <dbReference type="Proteomes" id="UP000516437"/>
    </source>
</evidence>
<evidence type="ECO:0000259" key="2">
    <source>
        <dbReference type="Pfam" id="PF13962"/>
    </source>
</evidence>
<proteinExistence type="predicted"/>
<dbReference type="GO" id="GO:0016020">
    <property type="term" value="C:membrane"/>
    <property type="evidence" value="ECO:0007669"/>
    <property type="project" value="TreeGrafter"/>
</dbReference>
<dbReference type="Pfam" id="PF13962">
    <property type="entry name" value="PGG"/>
    <property type="match status" value="1"/>
</dbReference>
<dbReference type="EMBL" id="RXIC02000051">
    <property type="protein sequence ID" value="KAB1201582.1"/>
    <property type="molecule type" value="Genomic_DNA"/>
</dbReference>
<reference evidence="3 4" key="1">
    <citation type="journal article" date="2019" name="Plant Biotechnol. J.">
        <title>The red bayberry genome and genetic basis of sex determination.</title>
        <authorList>
            <person name="Jia H.M."/>
            <person name="Jia H.J."/>
            <person name="Cai Q.L."/>
            <person name="Wang Y."/>
            <person name="Zhao H.B."/>
            <person name="Yang W.F."/>
            <person name="Wang G.Y."/>
            <person name="Li Y.H."/>
            <person name="Zhan D.L."/>
            <person name="Shen Y.T."/>
            <person name="Niu Q.F."/>
            <person name="Chang L."/>
            <person name="Qiu J."/>
            <person name="Zhao L."/>
            <person name="Xie H.B."/>
            <person name="Fu W.Y."/>
            <person name="Jin J."/>
            <person name="Li X.W."/>
            <person name="Jiao Y."/>
            <person name="Zhou C.C."/>
            <person name="Tu T."/>
            <person name="Chai C.Y."/>
            <person name="Gao J.L."/>
            <person name="Fan L.J."/>
            <person name="van de Weg E."/>
            <person name="Wang J.Y."/>
            <person name="Gao Z.S."/>
        </authorList>
    </citation>
    <scope>NUCLEOTIDE SEQUENCE [LARGE SCALE GENOMIC DNA]</scope>
    <source>
        <tissue evidence="3">Leaves</tissue>
    </source>
</reference>
<feature type="transmembrane region" description="Helical" evidence="1">
    <location>
        <begin position="21"/>
        <end position="42"/>
    </location>
</feature>
<dbReference type="PANTHER" id="PTHR24177">
    <property type="entry name" value="CASKIN"/>
    <property type="match status" value="1"/>
</dbReference>
<keyword evidence="1" id="KW-0472">Membrane</keyword>
<protein>
    <recommendedName>
        <fullName evidence="2">PGG domain-containing protein</fullName>
    </recommendedName>
</protein>
<sequence length="84" mass="9159">MKRKTWTKEDVELLEKVVSPQMVVATLITTMTFAAGITMPGGFVDKDGTHPGSAILRSSDTFMAFVILDNISMVFSSSAVLILY</sequence>
<dbReference type="InterPro" id="IPR026961">
    <property type="entry name" value="PGG_dom"/>
</dbReference>
<keyword evidence="1" id="KW-1133">Transmembrane helix</keyword>
<accession>A0A6A1UMU5</accession>
<name>A0A6A1UMU5_9ROSI</name>
<feature type="transmembrane region" description="Helical" evidence="1">
    <location>
        <begin position="62"/>
        <end position="83"/>
    </location>
</feature>
<keyword evidence="4" id="KW-1185">Reference proteome</keyword>
<gene>
    <name evidence="3" type="ORF">CJ030_MR0G002899</name>
</gene>
<dbReference type="OrthoDB" id="10040922at2759"/>
<evidence type="ECO:0000313" key="3">
    <source>
        <dbReference type="EMBL" id="KAB1201582.1"/>
    </source>
</evidence>
<organism evidence="3 4">
    <name type="scientific">Morella rubra</name>
    <name type="common">Chinese bayberry</name>
    <dbReference type="NCBI Taxonomy" id="262757"/>
    <lineage>
        <taxon>Eukaryota</taxon>
        <taxon>Viridiplantae</taxon>
        <taxon>Streptophyta</taxon>
        <taxon>Embryophyta</taxon>
        <taxon>Tracheophyta</taxon>
        <taxon>Spermatophyta</taxon>
        <taxon>Magnoliopsida</taxon>
        <taxon>eudicotyledons</taxon>
        <taxon>Gunneridae</taxon>
        <taxon>Pentapetalae</taxon>
        <taxon>rosids</taxon>
        <taxon>fabids</taxon>
        <taxon>Fagales</taxon>
        <taxon>Myricaceae</taxon>
        <taxon>Morella</taxon>
    </lineage>
</organism>